<dbReference type="InterPro" id="IPR000219">
    <property type="entry name" value="DH_dom"/>
</dbReference>
<dbReference type="Pfam" id="PF01522">
    <property type="entry name" value="Polysacc_deac_1"/>
    <property type="match status" value="1"/>
</dbReference>
<feature type="compositionally biased region" description="Low complexity" evidence="9">
    <location>
        <begin position="1326"/>
        <end position="1382"/>
    </location>
</feature>
<evidence type="ECO:0000313" key="13">
    <source>
        <dbReference type="EMBL" id="KAF5336712.1"/>
    </source>
</evidence>
<feature type="domain" description="DH" evidence="10">
    <location>
        <begin position="513"/>
        <end position="700"/>
    </location>
</feature>
<keyword evidence="5" id="KW-0344">Guanine-nucleotide releasing factor</keyword>
<dbReference type="PROSITE" id="PS50010">
    <property type="entry name" value="DH_2"/>
    <property type="match status" value="1"/>
</dbReference>
<evidence type="ECO:0000313" key="14">
    <source>
        <dbReference type="Proteomes" id="UP000559256"/>
    </source>
</evidence>
<comment type="subcellular location">
    <subcellularLocation>
        <location evidence="1">Cell membrane</location>
        <topology evidence="1">Lipid-anchor</topology>
        <topology evidence="1">GPI-anchor</topology>
    </subcellularLocation>
</comment>
<dbReference type="SUPFAM" id="SSF50729">
    <property type="entry name" value="PH domain-like"/>
    <property type="match status" value="1"/>
</dbReference>
<keyword evidence="8" id="KW-0961">Cell wall biogenesis/degradation</keyword>
<dbReference type="InterPro" id="IPR000591">
    <property type="entry name" value="DEP_dom"/>
</dbReference>
<dbReference type="PROSITE" id="PS51677">
    <property type="entry name" value="NODB"/>
    <property type="match status" value="1"/>
</dbReference>
<dbReference type="GO" id="GO:0005975">
    <property type="term" value="P:carbohydrate metabolic process"/>
    <property type="evidence" value="ECO:0007669"/>
    <property type="project" value="InterPro"/>
</dbReference>
<dbReference type="PANTHER" id="PTHR46572:SF2">
    <property type="entry name" value="RHO1 GDP-GTP EXCHANGE PROTEIN 1-RELATED"/>
    <property type="match status" value="1"/>
</dbReference>
<dbReference type="InterPro" id="IPR052233">
    <property type="entry name" value="Rho-type_GEFs"/>
</dbReference>
<dbReference type="InterPro" id="IPR036388">
    <property type="entry name" value="WH-like_DNA-bd_sf"/>
</dbReference>
<feature type="compositionally biased region" description="Low complexity" evidence="9">
    <location>
        <begin position="142"/>
        <end position="152"/>
    </location>
</feature>
<feature type="region of interest" description="Disordered" evidence="9">
    <location>
        <begin position="40"/>
        <end position="175"/>
    </location>
</feature>
<dbReference type="Pfam" id="PF00621">
    <property type="entry name" value="RhoGEF"/>
    <property type="match status" value="1"/>
</dbReference>
<dbReference type="SMART" id="SM00049">
    <property type="entry name" value="DEP"/>
    <property type="match status" value="1"/>
</dbReference>
<evidence type="ECO:0000256" key="3">
    <source>
        <dbReference type="ARBA" id="ARBA00022553"/>
    </source>
</evidence>
<accession>A0A8H5C9Z3</accession>
<evidence type="ECO:0000256" key="6">
    <source>
        <dbReference type="ARBA" id="ARBA00023136"/>
    </source>
</evidence>
<evidence type="ECO:0000256" key="1">
    <source>
        <dbReference type="ARBA" id="ARBA00004609"/>
    </source>
</evidence>
<dbReference type="Gene3D" id="1.10.10.10">
    <property type="entry name" value="Winged helix-like DNA-binding domain superfamily/Winged helix DNA-binding domain"/>
    <property type="match status" value="1"/>
</dbReference>
<dbReference type="Pfam" id="PF15405">
    <property type="entry name" value="PH_5"/>
    <property type="match status" value="1"/>
</dbReference>
<dbReference type="CDD" id="cd00160">
    <property type="entry name" value="RhoGEF"/>
    <property type="match status" value="1"/>
</dbReference>
<dbReference type="GO" id="GO:0071555">
    <property type="term" value="P:cell wall organization"/>
    <property type="evidence" value="ECO:0007669"/>
    <property type="project" value="UniProtKB-KW"/>
</dbReference>
<dbReference type="GO" id="GO:0098552">
    <property type="term" value="C:side of membrane"/>
    <property type="evidence" value="ECO:0007669"/>
    <property type="project" value="UniProtKB-KW"/>
</dbReference>
<dbReference type="Gene3D" id="3.20.20.370">
    <property type="entry name" value="Glycoside hydrolase/deacetylase"/>
    <property type="match status" value="1"/>
</dbReference>
<feature type="compositionally biased region" description="Polar residues" evidence="9">
    <location>
        <begin position="40"/>
        <end position="78"/>
    </location>
</feature>
<dbReference type="PANTHER" id="PTHR46572">
    <property type="entry name" value="RHO1 GDP-GTP EXCHANGE PROTEIN 1-RELATED"/>
    <property type="match status" value="1"/>
</dbReference>
<dbReference type="InterPro" id="IPR041675">
    <property type="entry name" value="PH_5"/>
</dbReference>
<dbReference type="GO" id="GO:0005886">
    <property type="term" value="C:plasma membrane"/>
    <property type="evidence" value="ECO:0007669"/>
    <property type="project" value="UniProtKB-SubCell"/>
</dbReference>
<evidence type="ECO:0008006" key="15">
    <source>
        <dbReference type="Google" id="ProtNLM"/>
    </source>
</evidence>
<evidence type="ECO:0000259" key="11">
    <source>
        <dbReference type="PROSITE" id="PS50219"/>
    </source>
</evidence>
<dbReference type="SUPFAM" id="SSF88713">
    <property type="entry name" value="Glycoside hydrolase/deacetylase"/>
    <property type="match status" value="1"/>
</dbReference>
<reference evidence="13 14" key="1">
    <citation type="journal article" date="2020" name="ISME J.">
        <title>Uncovering the hidden diversity of litter-decomposition mechanisms in mushroom-forming fungi.</title>
        <authorList>
            <person name="Floudas D."/>
            <person name="Bentzer J."/>
            <person name="Ahren D."/>
            <person name="Johansson T."/>
            <person name="Persson P."/>
            <person name="Tunlid A."/>
        </authorList>
    </citation>
    <scope>NUCLEOTIDE SEQUENCE [LARGE SCALE GENOMIC DNA]</scope>
    <source>
        <strain evidence="13 14">CBS 291.85</strain>
    </source>
</reference>
<evidence type="ECO:0000256" key="5">
    <source>
        <dbReference type="ARBA" id="ARBA00022658"/>
    </source>
</evidence>
<keyword evidence="2" id="KW-1003">Cell membrane</keyword>
<gene>
    <name evidence="13" type="ORF">D9758_015076</name>
</gene>
<evidence type="ECO:0000259" key="10">
    <source>
        <dbReference type="PROSITE" id="PS50010"/>
    </source>
</evidence>
<organism evidence="13 14">
    <name type="scientific">Tetrapyrgos nigripes</name>
    <dbReference type="NCBI Taxonomy" id="182062"/>
    <lineage>
        <taxon>Eukaryota</taxon>
        <taxon>Fungi</taxon>
        <taxon>Dikarya</taxon>
        <taxon>Basidiomycota</taxon>
        <taxon>Agaricomycotina</taxon>
        <taxon>Agaricomycetes</taxon>
        <taxon>Agaricomycetidae</taxon>
        <taxon>Agaricales</taxon>
        <taxon>Marasmiineae</taxon>
        <taxon>Marasmiaceae</taxon>
        <taxon>Tetrapyrgos</taxon>
    </lineage>
</organism>
<dbReference type="Proteomes" id="UP000559256">
    <property type="component" value="Unassembled WGS sequence"/>
</dbReference>
<dbReference type="Gene3D" id="2.30.29.30">
    <property type="entry name" value="Pleckstrin-homology domain (PH domain)/Phosphotyrosine-binding domain (PTB)"/>
    <property type="match status" value="1"/>
</dbReference>
<evidence type="ECO:0000256" key="9">
    <source>
        <dbReference type="SAM" id="MobiDB-lite"/>
    </source>
</evidence>
<keyword evidence="14" id="KW-1185">Reference proteome</keyword>
<evidence type="ECO:0000256" key="2">
    <source>
        <dbReference type="ARBA" id="ARBA00022475"/>
    </source>
</evidence>
<dbReference type="CDD" id="cd04435">
    <property type="entry name" value="DEP_fRom2"/>
    <property type="match status" value="1"/>
</dbReference>
<feature type="domain" description="NodB homology" evidence="12">
    <location>
        <begin position="1499"/>
        <end position="1742"/>
    </location>
</feature>
<dbReference type="InterPro" id="IPR002509">
    <property type="entry name" value="NODB_dom"/>
</dbReference>
<feature type="region of interest" description="Disordered" evidence="9">
    <location>
        <begin position="207"/>
        <end position="272"/>
    </location>
</feature>
<dbReference type="SUPFAM" id="SSF46785">
    <property type="entry name" value="Winged helix' DNA-binding domain"/>
    <property type="match status" value="1"/>
</dbReference>
<dbReference type="GO" id="GO:0005085">
    <property type="term" value="F:guanyl-nucleotide exchange factor activity"/>
    <property type="evidence" value="ECO:0007669"/>
    <property type="project" value="UniProtKB-KW"/>
</dbReference>
<dbReference type="InterPro" id="IPR001180">
    <property type="entry name" value="CNH_dom"/>
</dbReference>
<dbReference type="InterPro" id="IPR035899">
    <property type="entry name" value="DBL_dom_sf"/>
</dbReference>
<evidence type="ECO:0000256" key="7">
    <source>
        <dbReference type="ARBA" id="ARBA00023288"/>
    </source>
</evidence>
<keyword evidence="4" id="KW-0325">Glycoprotein</keyword>
<keyword evidence="4" id="KW-0336">GPI-anchor</keyword>
<feature type="region of interest" description="Disordered" evidence="9">
    <location>
        <begin position="376"/>
        <end position="426"/>
    </location>
</feature>
<keyword evidence="3" id="KW-0597">Phosphoprotein</keyword>
<dbReference type="Pfam" id="PF00610">
    <property type="entry name" value="DEP"/>
    <property type="match status" value="1"/>
</dbReference>
<protein>
    <recommendedName>
        <fullName evidence="15">Chitin deacetylase</fullName>
    </recommendedName>
</protein>
<keyword evidence="6" id="KW-0472">Membrane</keyword>
<evidence type="ECO:0000256" key="4">
    <source>
        <dbReference type="ARBA" id="ARBA00022622"/>
    </source>
</evidence>
<dbReference type="Gene3D" id="1.20.900.10">
    <property type="entry name" value="Dbl homology (DH) domain"/>
    <property type="match status" value="1"/>
</dbReference>
<name>A0A8H5C9Z3_9AGAR</name>
<evidence type="ECO:0000259" key="12">
    <source>
        <dbReference type="PROSITE" id="PS51677"/>
    </source>
</evidence>
<dbReference type="InterPro" id="IPR011993">
    <property type="entry name" value="PH-like_dom_sf"/>
</dbReference>
<dbReference type="SUPFAM" id="SSF48065">
    <property type="entry name" value="DBL homology domain (DH-domain)"/>
    <property type="match status" value="1"/>
</dbReference>
<dbReference type="GO" id="GO:0035556">
    <property type="term" value="P:intracellular signal transduction"/>
    <property type="evidence" value="ECO:0007669"/>
    <property type="project" value="InterPro"/>
</dbReference>
<dbReference type="SMART" id="SM00325">
    <property type="entry name" value="RhoGEF"/>
    <property type="match status" value="1"/>
</dbReference>
<comment type="caution">
    <text evidence="13">The sequence shown here is derived from an EMBL/GenBank/DDBJ whole genome shotgun (WGS) entry which is preliminary data.</text>
</comment>
<dbReference type="SMART" id="SM00036">
    <property type="entry name" value="CNH"/>
    <property type="match status" value="1"/>
</dbReference>
<evidence type="ECO:0000256" key="8">
    <source>
        <dbReference type="ARBA" id="ARBA00023316"/>
    </source>
</evidence>
<sequence length="1742" mass="193306">MVSVISAYPAAGVIVPQPEEPPDPNGLTPAQAYQAQVYLNSPQNHYQQDWQRFPHQSQPHLPPQRSVSPQSHYSQNGPSLPPQIPVSFDNSDSGFGIDFSNPSIDVPAFAHTNNHPDPPFEDTSELPWARQDPTPAAPLVPPLRQQSRQPSPANGPPPNRFSAASDSAGPHPLHIDTTTAQSIRSSVASTSPSSFTMVDHASINTDYSSTLSGRRSSESAHVPTRILNGPRQRTSDRSMSMSAATNSIRASLANRPPIPSVIEGGRNSPVSIRTTTRKTPIVYPALLSRVADAFRDRIQLTDRVKDGLTYTDSFDGREAVDKIAYIIKTTDRNLALLLGRALDAQKFFHDVTYDHRLRDSANELYQFRTKLPSPFVSGELPNMDAPKIPSLPTEPAEADDENSPSPSISIPPVLPPRRERKDSISSDEVELPSGVFTLLTDCYSPTCSRDQLCYSIACPRRLEQQARLNMKPQAVLKKQISKESLGDTPEDGSLWIHSVPPEIANSVSDKEKRRQEAINEVIYTERDFVRDMEYLRDVWIKRLQEEDVIPEDRRTTFLEQVFWNIFDIIAVNTRLRDALIKRQKQYAVVEKIGDILMDAVPHFGPFVSYGAHQLYGKYEFEKEKSSNPAFAQFVETTERLPESRKLELNAYLTKPTTRLARYPLLLGAVLKHTPDDSPDKTMLDKVIKEVREFLAKVNTESGKTENRFNLIQLDQQLVFRPGEEVNLRLREEGREMIYKGTLNKRDGELHVYLFDHALLFTKLVKTKHHEQFKVYRRPIPLELLYITASDDAHTQNGNGNGTIRARHRQGLVKKNSFNRDSRNAGPVAPPINVKPDHAKGQFWINFIHLGRKYYNLVLWANSALSQKKWLETIFKQQQSMRDRSTIFETVPLSEGFFLMSNKVNCAAPFHRYHLTDDVVCKDGGNKVAYGTDDGVYISNLGQVNKDPIKVLALVDVAQIDVLEEYQLLIVLSERQVITFPLDALDSMDPTAGLKRAKRISSHTSFFKAGYCLGRMLVCIVKSSQLSSTFKTLEPIAQDIRGQRKPTFKKLLQGGNDTLKLFREFYIPVESTSIHYLKTKMCIGCSRGFEIVDLETLDTQGLLDPNDESLEFHPLLSGCQYDTDETIEFAFYINKTGRRSRKDFMVHWEGVPTGFALREPFVLAFEPSFVEIRHIETGLMTQVIQGSNLRLLFAENPPSMSNGNGYYNTYQQPGYDPYSSQYSSYGGRLSGGYGQHMPYQMQQYGRPGPPGYNRDEILMVSDDRVLALRTQQRTIPDNMSMCKGLYIAWRSMDPWQFDCLPWEECKTAAVNASPNQQRHHNIAKRQAPPTTSSSASSTSSTTSTSTPGAPPAGSSTSTVSAATGSTTSGAAVPTTPNTNPATTLSATQSDVPPLVSIKVGMPSGTTYALTTAYAPGATPSYSHAPPLPSASFAFNAADWPAQDKVPDTNSAQVQEWMKELDGWTIPNIPPTADGTCVGDPVAANEAQSRGWWTCGGWTKPTDIVACPDKLTWGVSKLLKYLDEKDISATFFVVGSRVIERPAILIDEYMSGHEISVHTWSHPHLTTLTNEQIVAELGWARKAIKTVLGVTPTTMRPPYGDMDWEVAGGLIDAPTQYQSFENILGNATTIDTGFIVLQHDLFEITVDLAVGYTLNAALTHNPAFKLEPIGQCSKIPTSNLYRESNTNTTFPFSNSTTVDVDGDGNSESLNGAAGNNGKNAAASHSVSLYSALSLAGLAVLAAIL</sequence>
<keyword evidence="7" id="KW-0449">Lipoprotein</keyword>
<proteinExistence type="predicted"/>
<dbReference type="InterPro" id="IPR011330">
    <property type="entry name" value="Glyco_hydro/deAcase_b/a-brl"/>
</dbReference>
<feature type="region of interest" description="Disordered" evidence="9">
    <location>
        <begin position="1311"/>
        <end position="1386"/>
    </location>
</feature>
<dbReference type="InterPro" id="IPR036390">
    <property type="entry name" value="WH_DNA-bd_sf"/>
</dbReference>
<feature type="compositionally biased region" description="Polar residues" evidence="9">
    <location>
        <begin position="237"/>
        <end position="249"/>
    </location>
</feature>
<dbReference type="OrthoDB" id="2272012at2759"/>
<dbReference type="GO" id="GO:0016810">
    <property type="term" value="F:hydrolase activity, acting on carbon-nitrogen (but not peptide) bonds"/>
    <property type="evidence" value="ECO:0007669"/>
    <property type="project" value="InterPro"/>
</dbReference>
<dbReference type="EMBL" id="JAACJM010000224">
    <property type="protein sequence ID" value="KAF5336712.1"/>
    <property type="molecule type" value="Genomic_DNA"/>
</dbReference>
<feature type="domain" description="CNH" evidence="11">
    <location>
        <begin position="900"/>
        <end position="1198"/>
    </location>
</feature>
<dbReference type="PROSITE" id="PS50219">
    <property type="entry name" value="CNH"/>
    <property type="match status" value="1"/>
</dbReference>
<dbReference type="Pfam" id="PF00780">
    <property type="entry name" value="CNH"/>
    <property type="match status" value="1"/>
</dbReference>